<evidence type="ECO:0000256" key="1">
    <source>
        <dbReference type="SAM" id="Phobius"/>
    </source>
</evidence>
<feature type="transmembrane region" description="Helical" evidence="1">
    <location>
        <begin position="37"/>
        <end position="59"/>
    </location>
</feature>
<feature type="transmembrane region" description="Helical" evidence="1">
    <location>
        <begin position="302"/>
        <end position="320"/>
    </location>
</feature>
<reference evidence="3 4" key="1">
    <citation type="submission" date="2018-09" db="EMBL/GenBank/DDBJ databases">
        <authorList>
            <person name="Zhu H."/>
        </authorList>
    </citation>
    <scope>NUCLEOTIDE SEQUENCE [LARGE SCALE GENOMIC DNA]</scope>
    <source>
        <strain evidence="3 4">K2R10-39</strain>
    </source>
</reference>
<feature type="transmembrane region" description="Helical" evidence="1">
    <location>
        <begin position="455"/>
        <end position="475"/>
    </location>
</feature>
<feature type="transmembrane region" description="Helical" evidence="1">
    <location>
        <begin position="392"/>
        <end position="412"/>
    </location>
</feature>
<dbReference type="EMBL" id="QYUN01000002">
    <property type="protein sequence ID" value="RJG07063.1"/>
    <property type="molecule type" value="Genomic_DNA"/>
</dbReference>
<feature type="transmembrane region" description="Helical" evidence="1">
    <location>
        <begin position="340"/>
        <end position="359"/>
    </location>
</feature>
<evidence type="ECO:0000313" key="3">
    <source>
        <dbReference type="EMBL" id="RJG07063.1"/>
    </source>
</evidence>
<keyword evidence="1" id="KW-1133">Transmembrane helix</keyword>
<feature type="transmembrane region" description="Helical" evidence="1">
    <location>
        <begin position="275"/>
        <end position="296"/>
    </location>
</feature>
<feature type="transmembrane region" description="Helical" evidence="1">
    <location>
        <begin position="672"/>
        <end position="692"/>
    </location>
</feature>
<feature type="transmembrane region" description="Helical" evidence="1">
    <location>
        <begin position="186"/>
        <end position="208"/>
    </location>
</feature>
<dbReference type="AlphaFoldDB" id="A0A418X3M3"/>
<dbReference type="Proteomes" id="UP000285190">
    <property type="component" value="Unassembled WGS sequence"/>
</dbReference>
<feature type="transmembrane region" description="Helical" evidence="1">
    <location>
        <begin position="149"/>
        <end position="166"/>
    </location>
</feature>
<feature type="transmembrane region" description="Helical" evidence="1">
    <location>
        <begin position="117"/>
        <end position="137"/>
    </location>
</feature>
<feature type="domain" description="VanZ-like" evidence="2">
    <location>
        <begin position="53"/>
        <end position="165"/>
    </location>
</feature>
<feature type="transmembrane region" description="Helical" evidence="1">
    <location>
        <begin position="798"/>
        <end position="815"/>
    </location>
</feature>
<keyword evidence="4" id="KW-1185">Reference proteome</keyword>
<comment type="caution">
    <text evidence="3">The sequence shown here is derived from an EMBL/GenBank/DDBJ whole genome shotgun (WGS) entry which is preliminary data.</text>
</comment>
<feature type="transmembrane region" description="Helical" evidence="1">
    <location>
        <begin position="1043"/>
        <end position="1061"/>
    </location>
</feature>
<gene>
    <name evidence="3" type="ORF">D3870_14610</name>
</gene>
<dbReference type="Pfam" id="PF04892">
    <property type="entry name" value="VanZ"/>
    <property type="match status" value="1"/>
</dbReference>
<proteinExistence type="predicted"/>
<protein>
    <submittedName>
        <fullName evidence="3">VanZ family protein</fullName>
    </submittedName>
</protein>
<dbReference type="PANTHER" id="PTHR37422">
    <property type="entry name" value="TEICHURONIC ACID BIOSYNTHESIS PROTEIN TUAE"/>
    <property type="match status" value="1"/>
</dbReference>
<name>A0A418X3M3_9BURK</name>
<dbReference type="InterPro" id="IPR051533">
    <property type="entry name" value="WaaL-like"/>
</dbReference>
<feature type="transmembrane region" description="Helical" evidence="1">
    <location>
        <begin position="600"/>
        <end position="623"/>
    </location>
</feature>
<accession>A0A418X3M3</accession>
<sequence length="1147" mass="124517">MQFALLQRNQYTPFRAECMFDNKEKSMTRAGNTLQRIGLYAGLAYLAFVIYGSLVPLGFTYLDPSEAWQAFGRIPYLALGIGSRADWIANILLYIPLTFIWSGVVSQAARASARIAGSLAVLAAAIALCVGIEFAQLYFPPRTVSLNDILAEVIGSVAGIVLWHALGARMIPWLAALRAGGNAGRLAALSTALAIYVPAYLALSLFPFDVVVSSAELAARLGNGRDNLWLSLDAYRSPARCAVQLTLEVLLALPLGIMAVRFTPAFSRTPDRSSVRIALLAGAVLGLTIEGAQLLLNSGVSQGMSVLTRAAGAGLGALACKHLPAERAARAFILLRKARWLALPLVPLYVAGLALLQGWKMHEWLDWDSALQRLPDVHFLPFYYHYFTTETAALVSFWFTSLAYAPPGVLLFWMTDTARRRGMLASAILGALLASVFEFAKLFQRHLHPDPTNVLIGAAAAAAACWLMHWLNAMLTPAVAAHSHTHPATATATPLPAQQADTSAHGGFKVPALVCASLLAWAIADYPLGMHWLAAGLATYLVILYRWQHAWLVLVPAALPVLDLAPLSGRFFADEFDYLLLATIALAYWRWPPGKSAHRLAPAALCVFALFLLSAVSAVLIGASPFPSLDINAFSSYYSPYNALRMGKGLMWAMLLLPLLKHELDRDAATAHRRFAFGMTLGVCAAGASVLWERIAFPGLFNFSSGYRVVGMFSGMHVGGAAIEAYLVLAMPFVAWWSLTVRHPLARLFGASVFALGVYAMVVTYARGGYIALALGMVVLAVAALLRTPASSGPLRAAAGAAVLLAGAAAAWLVVHGTHLNDRFSTSGSDLHARAAHWEDALQMMDDDVATTLFGMGTGRYPGLYLWRSGEGVKPATYGFRNETGNTWLALGGGSPLYVEQIVNVQGNRRYRLSFSARSSAGTGELRLPLCEKWMLYSANCIAQSVRLGETNGQWKRFSVEFDTTRLPSREWYAQRLLKLSIHNPHAASVADIDDVSLMSDDGRELLRNGSFTQGMDHWFFATDNHLPWHIENLWLQLYFEQGAVGLLLFALLAVQSGVALRRRHRDKGLPVPALAAALIGFLALGALNSLFDFPRLSLLFYLLASSAMLQVTPRSRAASDDDEHALAPAHRDVRRERAYIAAHATM</sequence>
<keyword evidence="1" id="KW-0812">Transmembrane</keyword>
<feature type="transmembrane region" description="Helical" evidence="1">
    <location>
        <begin position="768"/>
        <end position="786"/>
    </location>
</feature>
<keyword evidence="1" id="KW-0472">Membrane</keyword>
<feature type="transmembrane region" description="Helical" evidence="1">
    <location>
        <begin position="87"/>
        <end position="105"/>
    </location>
</feature>
<feature type="transmembrane region" description="Helical" evidence="1">
    <location>
        <begin position="744"/>
        <end position="762"/>
    </location>
</feature>
<feature type="transmembrane region" description="Helical" evidence="1">
    <location>
        <begin position="1070"/>
        <end position="1088"/>
    </location>
</feature>
<dbReference type="Gene3D" id="2.60.120.260">
    <property type="entry name" value="Galactose-binding domain-like"/>
    <property type="match status" value="1"/>
</dbReference>
<feature type="transmembrane region" description="Helical" evidence="1">
    <location>
        <begin position="242"/>
        <end position="263"/>
    </location>
</feature>
<evidence type="ECO:0000259" key="2">
    <source>
        <dbReference type="Pfam" id="PF04892"/>
    </source>
</evidence>
<organism evidence="3 4">
    <name type="scientific">Noviherbaspirillum cavernae</name>
    <dbReference type="NCBI Taxonomy" id="2320862"/>
    <lineage>
        <taxon>Bacteria</taxon>
        <taxon>Pseudomonadati</taxon>
        <taxon>Pseudomonadota</taxon>
        <taxon>Betaproteobacteria</taxon>
        <taxon>Burkholderiales</taxon>
        <taxon>Oxalobacteraceae</taxon>
        <taxon>Noviherbaspirillum</taxon>
    </lineage>
</organism>
<dbReference type="InterPro" id="IPR006976">
    <property type="entry name" value="VanZ-like"/>
</dbReference>
<feature type="transmembrane region" description="Helical" evidence="1">
    <location>
        <begin position="528"/>
        <end position="547"/>
    </location>
</feature>
<evidence type="ECO:0000313" key="4">
    <source>
        <dbReference type="Proteomes" id="UP000285190"/>
    </source>
</evidence>
<feature type="transmembrane region" description="Helical" evidence="1">
    <location>
        <begin position="712"/>
        <end position="737"/>
    </location>
</feature>
<dbReference type="PANTHER" id="PTHR37422:SF13">
    <property type="entry name" value="LIPOPOLYSACCHARIDE BIOSYNTHESIS PROTEIN PA4999-RELATED"/>
    <property type="match status" value="1"/>
</dbReference>